<evidence type="ECO:0000256" key="1">
    <source>
        <dbReference type="SAM" id="MobiDB-lite"/>
    </source>
</evidence>
<sequence>MAKKQLVKDQDKFIVRLPDGMRERIKAKADRAGMSMNEAIVWCLEREFPAPVTLEERLHDLANMVSMLKDSKDPYEGVEALIAEIEETVDKIASDKIPTDHRFSKMVYDRLTYWRELELDNWRDKHESPFDDENWSSSFSDAAGDPFPDFPGKEEKD</sequence>
<dbReference type="AlphaFoldDB" id="A0A7W6RI17"/>
<gene>
    <name evidence="3" type="ORF">GGE12_000068</name>
</gene>
<dbReference type="InterPro" id="IPR010985">
    <property type="entry name" value="Ribbon_hlx_hlx"/>
</dbReference>
<feature type="region of interest" description="Disordered" evidence="1">
    <location>
        <begin position="127"/>
        <end position="157"/>
    </location>
</feature>
<accession>A0A7W6RI17</accession>
<dbReference type="Proteomes" id="UP000533641">
    <property type="component" value="Unassembled WGS sequence"/>
</dbReference>
<comment type="caution">
    <text evidence="3">The sequence shown here is derived from an EMBL/GenBank/DDBJ whole genome shotgun (WGS) entry which is preliminary data.</text>
</comment>
<dbReference type="Gene3D" id="1.10.1220.10">
    <property type="entry name" value="Met repressor-like"/>
    <property type="match status" value="1"/>
</dbReference>
<dbReference type="SUPFAM" id="SSF47598">
    <property type="entry name" value="Ribbon-helix-helix"/>
    <property type="match status" value="1"/>
</dbReference>
<name>A0A7W6RI17_9HYPH</name>
<evidence type="ECO:0000313" key="3">
    <source>
        <dbReference type="EMBL" id="MBB4272326.1"/>
    </source>
</evidence>
<dbReference type="Pfam" id="PF03869">
    <property type="entry name" value="Arc"/>
    <property type="match status" value="1"/>
</dbReference>
<dbReference type="GO" id="GO:0006355">
    <property type="term" value="P:regulation of DNA-templated transcription"/>
    <property type="evidence" value="ECO:0007669"/>
    <property type="project" value="InterPro"/>
</dbReference>
<proteinExistence type="predicted"/>
<evidence type="ECO:0000313" key="4">
    <source>
        <dbReference type="Proteomes" id="UP000533641"/>
    </source>
</evidence>
<reference evidence="3 4" key="1">
    <citation type="submission" date="2020-08" db="EMBL/GenBank/DDBJ databases">
        <title>Genomic Encyclopedia of Type Strains, Phase IV (KMG-V): Genome sequencing to study the core and pangenomes of soil and plant-associated prokaryotes.</title>
        <authorList>
            <person name="Whitman W."/>
        </authorList>
    </citation>
    <scope>NUCLEOTIDE SEQUENCE [LARGE SCALE GENOMIC DNA]</scope>
    <source>
        <strain evidence="3 4">SEMIA 402</strain>
    </source>
</reference>
<protein>
    <recommendedName>
        <fullName evidence="2">Arc-like DNA binding domain-containing protein</fullName>
    </recommendedName>
</protein>
<evidence type="ECO:0000259" key="2">
    <source>
        <dbReference type="Pfam" id="PF03869"/>
    </source>
</evidence>
<dbReference type="InterPro" id="IPR013321">
    <property type="entry name" value="Arc_rbn_hlx_hlx"/>
</dbReference>
<dbReference type="GO" id="GO:0003677">
    <property type="term" value="F:DNA binding"/>
    <property type="evidence" value="ECO:0007669"/>
    <property type="project" value="InterPro"/>
</dbReference>
<feature type="domain" description="Arc-like DNA binding" evidence="2">
    <location>
        <begin position="8"/>
        <end position="44"/>
    </location>
</feature>
<dbReference type="EMBL" id="JACIGM010000001">
    <property type="protein sequence ID" value="MBB4272326.1"/>
    <property type="molecule type" value="Genomic_DNA"/>
</dbReference>
<dbReference type="InterPro" id="IPR005569">
    <property type="entry name" value="Arc_DNA-bd_dom"/>
</dbReference>
<organism evidence="3 4">
    <name type="scientific">Rhizobium mongolense</name>
    <dbReference type="NCBI Taxonomy" id="57676"/>
    <lineage>
        <taxon>Bacteria</taxon>
        <taxon>Pseudomonadati</taxon>
        <taxon>Pseudomonadota</taxon>
        <taxon>Alphaproteobacteria</taxon>
        <taxon>Hyphomicrobiales</taxon>
        <taxon>Rhizobiaceae</taxon>
        <taxon>Rhizobium/Agrobacterium group</taxon>
        <taxon>Rhizobium</taxon>
    </lineage>
</organism>
<dbReference type="RefSeq" id="WP_183922144.1">
    <property type="nucleotide sequence ID" value="NZ_JACIGM010000001.1"/>
</dbReference>